<dbReference type="PROSITE" id="PS51787">
    <property type="entry name" value="LON_N"/>
    <property type="match status" value="1"/>
</dbReference>
<dbReference type="PANTHER" id="PTHR46732:SF8">
    <property type="entry name" value="ATP-DEPENDENT PROTEASE LA (LON) DOMAIN PROTEIN"/>
    <property type="match status" value="1"/>
</dbReference>
<dbReference type="Gene3D" id="1.20.58.1480">
    <property type="match status" value="1"/>
</dbReference>
<dbReference type="RefSeq" id="WP_067380213.1">
    <property type="nucleotide sequence ID" value="NZ_CP015839.1"/>
</dbReference>
<gene>
    <name evidence="2" type="ORF">A8C75_07535</name>
</gene>
<dbReference type="InterPro" id="IPR046336">
    <property type="entry name" value="Lon_prtase_N_sf"/>
</dbReference>
<protein>
    <recommendedName>
        <fullName evidence="1">Lon N-terminal domain-containing protein</fullName>
    </recommendedName>
</protein>
<dbReference type="KEGG" id="mars:A8C75_07535"/>
<dbReference type="AlphaFoldDB" id="A0A1A9EWR6"/>
<dbReference type="Pfam" id="PF02190">
    <property type="entry name" value="LON_substr_bdg"/>
    <property type="match status" value="1"/>
</dbReference>
<dbReference type="SUPFAM" id="SSF88697">
    <property type="entry name" value="PUA domain-like"/>
    <property type="match status" value="1"/>
</dbReference>
<dbReference type="OrthoDB" id="8558970at2"/>
<dbReference type="InterPro" id="IPR015947">
    <property type="entry name" value="PUA-like_sf"/>
</dbReference>
<dbReference type="Gene3D" id="2.30.130.40">
    <property type="entry name" value="LON domain-like"/>
    <property type="match status" value="1"/>
</dbReference>
<dbReference type="EMBL" id="CP015839">
    <property type="protein sequence ID" value="ANG62356.1"/>
    <property type="molecule type" value="Genomic_DNA"/>
</dbReference>
<accession>A0A1A9EWR6</accession>
<evidence type="ECO:0000313" key="2">
    <source>
        <dbReference type="EMBL" id="ANG62356.1"/>
    </source>
</evidence>
<proteinExistence type="predicted"/>
<organism evidence="2 3">
    <name type="scientific">Marinobacterium aestuarii</name>
    <dbReference type="NCBI Taxonomy" id="1821621"/>
    <lineage>
        <taxon>Bacteria</taxon>
        <taxon>Pseudomonadati</taxon>
        <taxon>Pseudomonadota</taxon>
        <taxon>Gammaproteobacteria</taxon>
        <taxon>Oceanospirillales</taxon>
        <taxon>Oceanospirillaceae</taxon>
        <taxon>Marinobacterium</taxon>
    </lineage>
</organism>
<evidence type="ECO:0000259" key="1">
    <source>
        <dbReference type="PROSITE" id="PS51787"/>
    </source>
</evidence>
<keyword evidence="3" id="KW-1185">Reference proteome</keyword>
<dbReference type="SMART" id="SM00464">
    <property type="entry name" value="LON"/>
    <property type="match status" value="1"/>
</dbReference>
<evidence type="ECO:0000313" key="3">
    <source>
        <dbReference type="Proteomes" id="UP000078070"/>
    </source>
</evidence>
<feature type="domain" description="Lon N-terminal" evidence="1">
    <location>
        <begin position="1"/>
        <end position="192"/>
    </location>
</feature>
<dbReference type="Proteomes" id="UP000078070">
    <property type="component" value="Chromosome"/>
</dbReference>
<reference evidence="3" key="1">
    <citation type="submission" date="2016-05" db="EMBL/GenBank/DDBJ databases">
        <authorList>
            <person name="Baek K."/>
            <person name="Yang S.-J."/>
        </authorList>
    </citation>
    <scope>NUCLEOTIDE SEQUENCE [LARGE SCALE GENOMIC DNA]</scope>
    <source>
        <strain evidence="3">ST58-10</strain>
    </source>
</reference>
<reference evidence="2 3" key="2">
    <citation type="journal article" date="2018" name="Int. J. Syst. Evol. Microbiol.">
        <title>Marinobacterium aestuarii sp. nov., a benzene-degrading marine bacterium isolated from estuary sediment.</title>
        <authorList>
            <person name="Bae S.S."/>
            <person name="Jung J."/>
            <person name="Chung D."/>
            <person name="Baek K."/>
        </authorList>
    </citation>
    <scope>NUCLEOTIDE SEQUENCE [LARGE SCALE GENOMIC DNA]</scope>
    <source>
        <strain evidence="2 3">ST58-10</strain>
    </source>
</reference>
<dbReference type="STRING" id="1821621.A8C75_07535"/>
<dbReference type="InterPro" id="IPR003111">
    <property type="entry name" value="Lon_prtase_N"/>
</dbReference>
<name>A0A1A9EWR6_9GAMM</name>
<sequence length="192" mass="21337">MDILPLFPLPVVLYPGSRLPLQIFEPRYLTMVSESFRRQSGFVIVQTRSDQAVARGQAPFHAVGVYGEIIDWDQLPNERLGILVQGLRRVRIGPVQAQPDNLLLGECDRLAVEPAAPVPPEYAGLQQLLCQMLKHPTFAPQAADTDTGDAVTLGYRLADWLPFSAEDKQELLACDGPAARLKLIHDAIDWDR</sequence>
<dbReference type="PANTHER" id="PTHR46732">
    <property type="entry name" value="ATP-DEPENDENT PROTEASE LA (LON) DOMAIN PROTEIN"/>
    <property type="match status" value="1"/>
</dbReference>